<organism evidence="9 10">
    <name type="scientific">Selenomonas dianae</name>
    <dbReference type="NCBI Taxonomy" id="135079"/>
    <lineage>
        <taxon>Bacteria</taxon>
        <taxon>Bacillati</taxon>
        <taxon>Bacillota</taxon>
        <taxon>Negativicutes</taxon>
        <taxon>Selenomonadales</taxon>
        <taxon>Selenomonadaceae</taxon>
        <taxon>Selenomonas</taxon>
    </lineage>
</organism>
<dbReference type="InterPro" id="IPR037294">
    <property type="entry name" value="ABC_BtuC-like"/>
</dbReference>
<keyword evidence="6 8" id="KW-1133">Transmembrane helix</keyword>
<accession>A0ABN0T719</accession>
<feature type="transmembrane region" description="Helical" evidence="8">
    <location>
        <begin position="33"/>
        <end position="53"/>
    </location>
</feature>
<dbReference type="InterPro" id="IPR000522">
    <property type="entry name" value="ABC_transptr_permease_BtuC"/>
</dbReference>
<feature type="transmembrane region" description="Helical" evidence="8">
    <location>
        <begin position="338"/>
        <end position="358"/>
    </location>
</feature>
<evidence type="ECO:0000256" key="1">
    <source>
        <dbReference type="ARBA" id="ARBA00004651"/>
    </source>
</evidence>
<feature type="transmembrane region" description="Helical" evidence="8">
    <location>
        <begin position="83"/>
        <end position="105"/>
    </location>
</feature>
<proteinExistence type="inferred from homology"/>
<feature type="transmembrane region" description="Helical" evidence="8">
    <location>
        <begin position="145"/>
        <end position="164"/>
    </location>
</feature>
<dbReference type="Proteomes" id="UP001500399">
    <property type="component" value="Unassembled WGS sequence"/>
</dbReference>
<dbReference type="Pfam" id="PF01032">
    <property type="entry name" value="FecCD"/>
    <property type="match status" value="1"/>
</dbReference>
<dbReference type="PANTHER" id="PTHR30472">
    <property type="entry name" value="FERRIC ENTEROBACTIN TRANSPORT SYSTEM PERMEASE PROTEIN"/>
    <property type="match status" value="1"/>
</dbReference>
<dbReference type="RefSeq" id="WP_304987344.1">
    <property type="nucleotide sequence ID" value="NZ_BAAACR010000012.1"/>
</dbReference>
<evidence type="ECO:0000256" key="2">
    <source>
        <dbReference type="ARBA" id="ARBA00007935"/>
    </source>
</evidence>
<evidence type="ECO:0000256" key="7">
    <source>
        <dbReference type="ARBA" id="ARBA00023136"/>
    </source>
</evidence>
<feature type="transmembrane region" description="Helical" evidence="8">
    <location>
        <begin position="117"/>
        <end position="139"/>
    </location>
</feature>
<feature type="transmembrane region" description="Helical" evidence="8">
    <location>
        <begin position="307"/>
        <end position="326"/>
    </location>
</feature>
<keyword evidence="5 8" id="KW-0812">Transmembrane</keyword>
<reference evidence="9 10" key="1">
    <citation type="journal article" date="2019" name="Int. J. Syst. Evol. Microbiol.">
        <title>The Global Catalogue of Microorganisms (GCM) 10K type strain sequencing project: providing services to taxonomists for standard genome sequencing and annotation.</title>
        <authorList>
            <consortium name="The Broad Institute Genomics Platform"/>
            <consortium name="The Broad Institute Genome Sequencing Center for Infectious Disease"/>
            <person name="Wu L."/>
            <person name="Ma J."/>
        </authorList>
    </citation>
    <scope>NUCLEOTIDE SEQUENCE [LARGE SCALE GENOMIC DNA]</scope>
    <source>
        <strain evidence="9 10">JCM 8542</strain>
    </source>
</reference>
<keyword evidence="3" id="KW-0813">Transport</keyword>
<protein>
    <submittedName>
        <fullName evidence="9">Iron ABC transporter permease</fullName>
    </submittedName>
</protein>
<dbReference type="SUPFAM" id="SSF81345">
    <property type="entry name" value="ABC transporter involved in vitamin B12 uptake, BtuC"/>
    <property type="match status" value="1"/>
</dbReference>
<evidence type="ECO:0000256" key="6">
    <source>
        <dbReference type="ARBA" id="ARBA00022989"/>
    </source>
</evidence>
<dbReference type="CDD" id="cd06550">
    <property type="entry name" value="TM_ABC_iron-siderophores_like"/>
    <property type="match status" value="1"/>
</dbReference>
<feature type="transmembrane region" description="Helical" evidence="8">
    <location>
        <begin position="176"/>
        <end position="199"/>
    </location>
</feature>
<evidence type="ECO:0000256" key="3">
    <source>
        <dbReference type="ARBA" id="ARBA00022448"/>
    </source>
</evidence>
<feature type="transmembrane region" description="Helical" evidence="8">
    <location>
        <begin position="219"/>
        <end position="237"/>
    </location>
</feature>
<gene>
    <name evidence="9" type="ORF">GCM10008919_16840</name>
</gene>
<comment type="subcellular location">
    <subcellularLocation>
        <location evidence="1">Cell membrane</location>
        <topology evidence="1">Multi-pass membrane protein</topology>
    </subcellularLocation>
</comment>
<keyword evidence="4" id="KW-1003">Cell membrane</keyword>
<keyword evidence="7 8" id="KW-0472">Membrane</keyword>
<keyword evidence="10" id="KW-1185">Reference proteome</keyword>
<name>A0ABN0T719_9FIRM</name>
<evidence type="ECO:0000256" key="4">
    <source>
        <dbReference type="ARBA" id="ARBA00022475"/>
    </source>
</evidence>
<dbReference type="Gene3D" id="1.10.3470.10">
    <property type="entry name" value="ABC transporter involved in vitamin B12 uptake, BtuC"/>
    <property type="match status" value="1"/>
</dbReference>
<evidence type="ECO:0000256" key="5">
    <source>
        <dbReference type="ARBA" id="ARBA00022692"/>
    </source>
</evidence>
<evidence type="ECO:0000313" key="9">
    <source>
        <dbReference type="EMBL" id="GAA0214222.1"/>
    </source>
</evidence>
<sequence length="362" mass="38587">MRAENAHPSDTAPSASPVTDGQKVYEAITKRKVLVVLLLLLGTAAGFFLNLIAGSSDIGLREAAIVLTGGSVDPTTDTVIRSIRLPMAVMAILAGVAFAVGGCEMQTILGNPMASPYTLGISSAAAFGAAAGIVLQVRIDLLPPNLIVTTNAFAFSLVAAFLIYRFAAWQQSSRNTIILFGIALNFIFNSLTMFLQYIADENKLQSIVFWTFGSLAKASWDKALILCAITLLTLLFLHRRAWQLTALVLQDARALSLGVNVPQLRRQVIILISLLTATTVSFVGTIGFLGLAAPHLARGLVGEDHRYLLPASALFGAFLLSVASLLSKMLIPGTLLPIGLITSILGIPFFVLLIFTAGRRYS</sequence>
<evidence type="ECO:0000256" key="8">
    <source>
        <dbReference type="SAM" id="Phobius"/>
    </source>
</evidence>
<dbReference type="PANTHER" id="PTHR30472:SF25">
    <property type="entry name" value="ABC TRANSPORTER PERMEASE PROTEIN MJ0876-RELATED"/>
    <property type="match status" value="1"/>
</dbReference>
<comment type="caution">
    <text evidence="9">The sequence shown here is derived from an EMBL/GenBank/DDBJ whole genome shotgun (WGS) entry which is preliminary data.</text>
</comment>
<dbReference type="EMBL" id="BAAACR010000012">
    <property type="protein sequence ID" value="GAA0214222.1"/>
    <property type="molecule type" value="Genomic_DNA"/>
</dbReference>
<feature type="transmembrane region" description="Helical" evidence="8">
    <location>
        <begin position="268"/>
        <end position="292"/>
    </location>
</feature>
<comment type="similarity">
    <text evidence="2">Belongs to the binding-protein-dependent transport system permease family. FecCD subfamily.</text>
</comment>
<evidence type="ECO:0000313" key="10">
    <source>
        <dbReference type="Proteomes" id="UP001500399"/>
    </source>
</evidence>